<accession>A0ABP0LZR6</accession>
<name>A0ABP0LZR6_9DINO</name>
<reference evidence="1 2" key="1">
    <citation type="submission" date="2024-02" db="EMBL/GenBank/DDBJ databases">
        <authorList>
            <person name="Chen Y."/>
            <person name="Shah S."/>
            <person name="Dougan E. K."/>
            <person name="Thang M."/>
            <person name="Chan C."/>
        </authorList>
    </citation>
    <scope>NUCLEOTIDE SEQUENCE [LARGE SCALE GENOMIC DNA]</scope>
</reference>
<keyword evidence="2" id="KW-1185">Reference proteome</keyword>
<organism evidence="1 2">
    <name type="scientific">Durusdinium trenchii</name>
    <dbReference type="NCBI Taxonomy" id="1381693"/>
    <lineage>
        <taxon>Eukaryota</taxon>
        <taxon>Sar</taxon>
        <taxon>Alveolata</taxon>
        <taxon>Dinophyceae</taxon>
        <taxon>Suessiales</taxon>
        <taxon>Symbiodiniaceae</taxon>
        <taxon>Durusdinium</taxon>
    </lineage>
</organism>
<evidence type="ECO:0000313" key="2">
    <source>
        <dbReference type="Proteomes" id="UP001642484"/>
    </source>
</evidence>
<dbReference type="Proteomes" id="UP001642484">
    <property type="component" value="Unassembled WGS sequence"/>
</dbReference>
<evidence type="ECO:0000313" key="1">
    <source>
        <dbReference type="EMBL" id="CAK9044256.1"/>
    </source>
</evidence>
<sequence length="339" mass="38075">MNPSTLATILQLFPDGKYDVALLQDTFVPYDDSAPYATGMTNWLHEIRGKTGLCYLSSPADGKFIPGNLNLLLKTQASLDPEQLNFYTQQLQTLTKTATSATAGPRPTALVFDFFNEGHINAVRFDEDDAQRVTGTAPGSRATVTRRRQRRAAEAAEPTYQERKMKTWILLDGHHKVEAAAQLGCSLNFLVVSPCAEPYAPLGPEDAPYVTPVTSQVSFPHLLRKDTQGPLKADWEAARLCRHCSMLLSSSKEPPEACLISLGCPCFQQDSFLPRWAYEILAWNKGAVEGCKLLRKLQEYWGKDHEVFTQYFDVDFQELPQAVCDQCYEDPFFRHLDQQ</sequence>
<dbReference type="EMBL" id="CAXAMN010014780">
    <property type="protein sequence ID" value="CAK9044256.1"/>
    <property type="molecule type" value="Genomic_DNA"/>
</dbReference>
<comment type="caution">
    <text evidence="1">The sequence shown here is derived from an EMBL/GenBank/DDBJ whole genome shotgun (WGS) entry which is preliminary data.</text>
</comment>
<proteinExistence type="predicted"/>
<protein>
    <submittedName>
        <fullName evidence="1">Uncharacterized protein</fullName>
    </submittedName>
</protein>
<gene>
    <name evidence="1" type="ORF">CCMP2556_LOCUS23309</name>
</gene>